<dbReference type="GO" id="GO:0005737">
    <property type="term" value="C:cytoplasm"/>
    <property type="evidence" value="ECO:0007669"/>
    <property type="project" value="UniProtKB-SubCell"/>
</dbReference>
<keyword evidence="3" id="KW-0479">Metal-binding</keyword>
<keyword evidence="11" id="KW-0267">Excision nuclease</keyword>
<keyword evidence="2" id="KW-0963">Cytoplasm</keyword>
<dbReference type="InterPro" id="IPR013815">
    <property type="entry name" value="ATP_grasp_subdomain_1"/>
</dbReference>
<evidence type="ECO:0000256" key="5">
    <source>
        <dbReference type="ARBA" id="ARBA00022741"/>
    </source>
</evidence>
<keyword evidence="5" id="KW-0547">Nucleotide-binding</keyword>
<dbReference type="PANTHER" id="PTHR43152:SF3">
    <property type="entry name" value="UVRABC SYSTEM PROTEIN A"/>
    <property type="match status" value="1"/>
</dbReference>
<dbReference type="PANTHER" id="PTHR43152">
    <property type="entry name" value="UVRABC SYSTEM PROTEIN A"/>
    <property type="match status" value="1"/>
</dbReference>
<evidence type="ECO:0000256" key="1">
    <source>
        <dbReference type="ARBA" id="ARBA00004496"/>
    </source>
</evidence>
<dbReference type="GO" id="GO:0009380">
    <property type="term" value="C:excinuclease repair complex"/>
    <property type="evidence" value="ECO:0007669"/>
    <property type="project" value="InterPro"/>
</dbReference>
<evidence type="ECO:0000256" key="15">
    <source>
        <dbReference type="ARBA" id="ARBA00039316"/>
    </source>
</evidence>
<dbReference type="Gene3D" id="3.40.50.300">
    <property type="entry name" value="P-loop containing nucleotide triphosphate hydrolases"/>
    <property type="match status" value="4"/>
</dbReference>
<dbReference type="InterPro" id="IPR041552">
    <property type="entry name" value="UvrA_DNA-bd"/>
</dbReference>
<sequence>MENDEIVLKNVCIHNLKGVNLKLKKNHLITITGVSGSGKSSLAFDTLFVEGQRRFVQSLSPSAKRFFPGLNESSLAGVEGITPTIALDQKTRTLSARSTVATLTHVYDFLRILFSSVATAYCPISHAPVAPQSHSSMLRQIFALDEPSSLIFLAPLTLSEAEKKDFAANLIKMGFIRIAINYKIVRLDEPFLLPKDPNTTVDLVCDKTELSTRNKHRILESLVQTLSMGHGVAKLVHEKTSKVLFFSETAFCKESGTSYPPLKPVDFSFNQPTGGMCKTCEGMGWIHDFDMDGLIDSKLSIKNECCALAPKYSSIKWCNIYDNLAELYNFSLDDPWQDLSNEAKQVFLYGTTNQWTKMRFHNHERGISWTEYVEWKGILFEAKKRYSLAKSDVYKNNMHKYMTRQVCSSCKGSRLKSYPSHAQLFGKTIAEVTAMNIGQCLTFFENVTLTGNEKILAGPPIVEIIKRLKFLSSLGLNYLTLDRVAPSLSGGESQRVRLAFQVGSGLTQSTYILDEPSIGLHPRDQVKLLTSLQMLRDRGNTVICVEHDEATMLASDWLVDMGPGAGSEGGQVIFNGPLSKLSSCKNSLTADYITRKKRIPIPKRRKKSPLKPIVLKGACLNNLKNITLEIPLQCFVAIAGVSGSGKSSLITSTLYPALMQSLDRREVTYSSPFYKHLSFDPSLEKILLIDQNPIGRTPRSNPSTYIKLFDDIRDLFARLPQAKVKGFDKGRFSFNVSEGNCPVCSGMGSIKIESESSQSGAWIECAQCRGKRFDSATLGIEYKGKNIADILAMTIREALAFFQEIPPISRKLDLLNAMGLGYLQVGQPSTTLSGGEAQRIKLTKELLRPPKKHTLYILDEPTTGLHFHDIAKLVTILQNMVDLGHSVIIIEHHTDLLKVADHVIELGPDGGEKGGFIVAQGSPEFIAKQKTETAPYIKTALSEKKPILPASKLFKTGKNSQIVTRGACQNTLKDINVAIDHNKITVCTGPSGSGKSSFAIDTLYSEGLRRFTDSLSPYQRQFVKLPEPARVESVTGLCPAISIEQKKHAGSPRSTVGTLTEVYDHIREIFAYLGTATCPDTGEELGQITVDFLTEKLVNDYPDQPLYVLAPFRKIKGESFEACKERIASLGFTRLRLNKQYYHIDDSIPEQEYDLNALFLVVDRLFAKDSMKKRLAEAVETTQTLERSAFVIQIGETDHTINLDFASLKTGKSYPKPHPKLFSFNRDEGRCPECLGLGFQMGALLQEDLKIQAMSVYDLLDFLWQDHFSKSVEKVLLPFLDRLDIDPDDLVSDLTKKQLLWLFSGNTNLTIESGKLPLQWIGLNRAVEKSLQSNNVALKAFFEPFTDKRECTLCKGGRLSAYARSVFLNGISIDQVSKMNLIELSSWINSLTLKKEIKPLLEKPLNLVKEKLKLMQTMGLEYLSLNRGADTLSSGEAQRIYITRQMGSLLTGVLYVLEEPSRGLHPHNHENLISILKSLVKIGNTLIVIDQSRAFIRAADKVLEFGPSGGPAGGQILFDGTVKELMKKSSSLTAQFLSKKSKAIEKAPGRKEATDFIEIKNISIHNLNNLSINLPKGVLCAISGVSGAGKSTLIREGVFKAAEKSIRQRGQKAIIEHLGGSFKGLNDFRQVVSIDQTPLTTSTRGDVSSFLDIKTTFRQFYSSLKESKIRGLLPGHFSKNTRAGMCKSCFGMGYKKTHFQFMAEQKVPCENCDGYGLKPLALKVDYKGKHLGKLVEMTLAETANFLPPMPKIIHTAEILKTLKLDYLRLNQDLSTLSLGEVSRLRLAKEMVKKRRSNTLFLIDEPSAGLHISDLKQLLPALKTLTDKNHSVIIIDHHPDLLSYMDYLIDMGPGAGPKGGKIVAHGPPETIASTPKSLTGRYL</sequence>
<dbReference type="InterPro" id="IPR004602">
    <property type="entry name" value="UvrA"/>
</dbReference>
<dbReference type="Gene3D" id="1.20.1580.10">
    <property type="entry name" value="ABC transporter ATPase like domain"/>
    <property type="match status" value="4"/>
</dbReference>
<comment type="subcellular location">
    <subcellularLocation>
        <location evidence="1">Cytoplasm</location>
    </subcellularLocation>
</comment>
<keyword evidence="10" id="KW-0067">ATP-binding</keyword>
<dbReference type="GO" id="GO:0005524">
    <property type="term" value="F:ATP binding"/>
    <property type="evidence" value="ECO:0007669"/>
    <property type="project" value="UniProtKB-KW"/>
</dbReference>
<accession>A0A2A4X8A0</accession>
<evidence type="ECO:0000256" key="7">
    <source>
        <dbReference type="ARBA" id="ARBA00022769"/>
    </source>
</evidence>
<dbReference type="EMBL" id="NVUK01000001">
    <property type="protein sequence ID" value="PCI78726.1"/>
    <property type="molecule type" value="Genomic_DNA"/>
</dbReference>
<keyword evidence="7" id="KW-0228">DNA excision</keyword>
<dbReference type="GO" id="GO:0004518">
    <property type="term" value="F:nuclease activity"/>
    <property type="evidence" value="ECO:0007669"/>
    <property type="project" value="UniProtKB-KW"/>
</dbReference>
<evidence type="ECO:0000256" key="6">
    <source>
        <dbReference type="ARBA" id="ARBA00022763"/>
    </source>
</evidence>
<evidence type="ECO:0000256" key="2">
    <source>
        <dbReference type="ARBA" id="ARBA00022490"/>
    </source>
</evidence>
<reference evidence="19" key="1">
    <citation type="submission" date="2017-08" db="EMBL/GenBank/DDBJ databases">
        <title>A dynamic microbial community with high functional redundancy inhabits the cold, oxic subseafloor aquifer.</title>
        <authorList>
            <person name="Tully B.J."/>
            <person name="Wheat C.G."/>
            <person name="Glazer B.T."/>
            <person name="Huber J.A."/>
        </authorList>
    </citation>
    <scope>NUCLEOTIDE SEQUENCE [LARGE SCALE GENOMIC DNA]</scope>
</reference>
<evidence type="ECO:0000313" key="19">
    <source>
        <dbReference type="Proteomes" id="UP000218775"/>
    </source>
</evidence>
<dbReference type="Pfam" id="PF17755">
    <property type="entry name" value="UvrA_DNA-bind"/>
    <property type="match status" value="1"/>
</dbReference>
<dbReference type="GO" id="GO:0003677">
    <property type="term" value="F:DNA binding"/>
    <property type="evidence" value="ECO:0007669"/>
    <property type="project" value="UniProtKB-KW"/>
</dbReference>
<dbReference type="InterPro" id="IPR027417">
    <property type="entry name" value="P-loop_NTPase"/>
</dbReference>
<keyword evidence="4" id="KW-0677">Repeat</keyword>
<dbReference type="SUPFAM" id="SSF52540">
    <property type="entry name" value="P-loop containing nucleoside triphosphate hydrolases"/>
    <property type="match status" value="4"/>
</dbReference>
<gene>
    <name evidence="18" type="ORF">COB21_00055</name>
</gene>
<dbReference type="GO" id="GO:0008270">
    <property type="term" value="F:zinc ion binding"/>
    <property type="evidence" value="ECO:0007669"/>
    <property type="project" value="UniProtKB-KW"/>
</dbReference>
<comment type="similarity">
    <text evidence="14">Belongs to the ABC transporter superfamily. UvrA family.</text>
</comment>
<dbReference type="Gene3D" id="3.30.1490.20">
    <property type="entry name" value="ATP-grasp fold, A domain"/>
    <property type="match status" value="2"/>
</dbReference>
<dbReference type="GO" id="GO:0006289">
    <property type="term" value="P:nucleotide-excision repair"/>
    <property type="evidence" value="ECO:0007669"/>
    <property type="project" value="InterPro"/>
</dbReference>
<dbReference type="NCBIfam" id="TIGR00630">
    <property type="entry name" value="uvra"/>
    <property type="match status" value="2"/>
</dbReference>
<dbReference type="GO" id="GO:0016887">
    <property type="term" value="F:ATP hydrolysis activity"/>
    <property type="evidence" value="ECO:0007669"/>
    <property type="project" value="InterPro"/>
</dbReference>
<evidence type="ECO:0000256" key="11">
    <source>
        <dbReference type="ARBA" id="ARBA00022881"/>
    </source>
</evidence>
<evidence type="ECO:0000256" key="13">
    <source>
        <dbReference type="ARBA" id="ARBA00023204"/>
    </source>
</evidence>
<keyword evidence="12" id="KW-0238">DNA-binding</keyword>
<evidence type="ECO:0000256" key="12">
    <source>
        <dbReference type="ARBA" id="ARBA00023125"/>
    </source>
</evidence>
<name>A0A2A4X8A0_UNCAE</name>
<comment type="caution">
    <text evidence="18">The sequence shown here is derived from an EMBL/GenBank/DDBJ whole genome shotgun (WGS) entry which is preliminary data.</text>
</comment>
<keyword evidence="6" id="KW-0227">DNA damage</keyword>
<feature type="domain" description="ABC transporter" evidence="17">
    <location>
        <begin position="608"/>
        <end position="939"/>
    </location>
</feature>
<dbReference type="PROSITE" id="PS50893">
    <property type="entry name" value="ABC_TRANSPORTER_2"/>
    <property type="match status" value="2"/>
</dbReference>
<dbReference type="InterPro" id="IPR041102">
    <property type="entry name" value="UvrA_inter"/>
</dbReference>
<evidence type="ECO:0000256" key="16">
    <source>
        <dbReference type="ARBA" id="ARBA00042156"/>
    </source>
</evidence>
<evidence type="ECO:0000256" key="8">
    <source>
        <dbReference type="ARBA" id="ARBA00022771"/>
    </source>
</evidence>
<keyword evidence="13" id="KW-0234">DNA repair</keyword>
<organism evidence="18 19">
    <name type="scientific">Aerophobetes bacterium</name>
    <dbReference type="NCBI Taxonomy" id="2030807"/>
    <lineage>
        <taxon>Bacteria</taxon>
        <taxon>Candidatus Aerophobota</taxon>
    </lineage>
</organism>
<protein>
    <recommendedName>
        <fullName evidence="15">UvrABC system protein A</fullName>
    </recommendedName>
    <alternativeName>
        <fullName evidence="16">Excinuclease ABC subunit A</fullName>
    </alternativeName>
</protein>
<feature type="domain" description="ABC transporter" evidence="17">
    <location>
        <begin position="1551"/>
        <end position="1877"/>
    </location>
</feature>
<evidence type="ECO:0000259" key="17">
    <source>
        <dbReference type="PROSITE" id="PS50893"/>
    </source>
</evidence>
<dbReference type="Gene3D" id="1.10.8.280">
    <property type="entry name" value="ABC transporter ATPase domain-like"/>
    <property type="match status" value="2"/>
</dbReference>
<proteinExistence type="inferred from homology"/>
<evidence type="ECO:0000256" key="10">
    <source>
        <dbReference type="ARBA" id="ARBA00022840"/>
    </source>
</evidence>
<dbReference type="Proteomes" id="UP000218775">
    <property type="component" value="Unassembled WGS sequence"/>
</dbReference>
<evidence type="ECO:0000256" key="3">
    <source>
        <dbReference type="ARBA" id="ARBA00022723"/>
    </source>
</evidence>
<dbReference type="Pfam" id="PF17760">
    <property type="entry name" value="UvrA_inter"/>
    <property type="match status" value="2"/>
</dbReference>
<keyword evidence="9" id="KW-0862">Zinc</keyword>
<keyword evidence="8" id="KW-0863">Zinc-finger</keyword>
<evidence type="ECO:0000256" key="14">
    <source>
        <dbReference type="ARBA" id="ARBA00038000"/>
    </source>
</evidence>
<dbReference type="InterPro" id="IPR003439">
    <property type="entry name" value="ABC_transporter-like_ATP-bd"/>
</dbReference>
<evidence type="ECO:0000256" key="4">
    <source>
        <dbReference type="ARBA" id="ARBA00022737"/>
    </source>
</evidence>
<evidence type="ECO:0000256" key="9">
    <source>
        <dbReference type="ARBA" id="ARBA00022833"/>
    </source>
</evidence>
<evidence type="ECO:0000313" key="18">
    <source>
        <dbReference type="EMBL" id="PCI78726.1"/>
    </source>
</evidence>